<sequence>MPDRNQVPLNVRVSPTKKDEWKKAIDNDETLAGVVRLAIDHELNDEYVHVDAADHLDSGDDIDFSEVTTDIDSLTGQVEVMQNQLDNALTPGTMPTEDMLSELAMQVLAHIPRYDDFPDHVKRKIGETDTDPLNGIKTAIEGRETRVDGSAQAIAFKLDADESELIVRQALIYLENRTTENVQSTVADGTRHWVRDA</sequence>
<reference evidence="1" key="1">
    <citation type="journal article" date="2023" name="Front. Microbiol.">
        <title>Genomic-based phylogenetic and metabolic analyses of the genus Natronomonas, and description of Natronomonas aquatica sp. nov.</title>
        <authorList>
            <person name="Garcia-Roldan A."/>
            <person name="Duran-Viseras A."/>
            <person name="de la Haba R.R."/>
            <person name="Corral P."/>
            <person name="Sanchez-Porro C."/>
            <person name="Ventosa A."/>
        </authorList>
    </citation>
    <scope>NUCLEOTIDE SEQUENCE</scope>
    <source>
        <strain evidence="1">F2-12</strain>
    </source>
</reference>
<organism evidence="1 2">
    <name type="scientific">Natronomonas aquatica</name>
    <dbReference type="NCBI Taxonomy" id="2841590"/>
    <lineage>
        <taxon>Archaea</taxon>
        <taxon>Methanobacteriati</taxon>
        <taxon>Methanobacteriota</taxon>
        <taxon>Stenosarchaea group</taxon>
        <taxon>Halobacteria</taxon>
        <taxon>Halobacteriales</taxon>
        <taxon>Natronomonadaceae</taxon>
        <taxon>Natronomonas</taxon>
    </lineage>
</organism>
<protein>
    <submittedName>
        <fullName evidence="1">Uncharacterized protein</fullName>
    </submittedName>
</protein>
<proteinExistence type="predicted"/>
<comment type="caution">
    <text evidence="1">The sequence shown here is derived from an EMBL/GenBank/DDBJ whole genome shotgun (WGS) entry which is preliminary data.</text>
</comment>
<keyword evidence="2" id="KW-1185">Reference proteome</keyword>
<dbReference type="AlphaFoldDB" id="A0A9R1CWR9"/>
<evidence type="ECO:0000313" key="1">
    <source>
        <dbReference type="EMBL" id="MCQ4334986.1"/>
    </source>
</evidence>
<dbReference type="RefSeq" id="WP_256031344.1">
    <property type="nucleotide sequence ID" value="NZ_JAHLKM010000053.1"/>
</dbReference>
<gene>
    <name evidence="1" type="ORF">KM295_16160</name>
</gene>
<dbReference type="Proteomes" id="UP001139494">
    <property type="component" value="Unassembled WGS sequence"/>
</dbReference>
<accession>A0A9R1CWR9</accession>
<dbReference type="EMBL" id="JAHLKM010000053">
    <property type="protein sequence ID" value="MCQ4334986.1"/>
    <property type="molecule type" value="Genomic_DNA"/>
</dbReference>
<name>A0A9R1CWR9_9EURY</name>
<evidence type="ECO:0000313" key="2">
    <source>
        <dbReference type="Proteomes" id="UP001139494"/>
    </source>
</evidence>